<gene>
    <name evidence="9" type="ORF">PANDA_007914</name>
</gene>
<evidence type="ECO:0000256" key="1">
    <source>
        <dbReference type="ARBA" id="ARBA00004123"/>
    </source>
</evidence>
<keyword evidence="4 7" id="KW-0863">Zinc-finger</keyword>
<dbReference type="InterPro" id="IPR013087">
    <property type="entry name" value="Znf_C2H2_type"/>
</dbReference>
<dbReference type="PANTHER" id="PTHR23226:SF366">
    <property type="entry name" value="ZINC FINGER PROTEIN ZFP2"/>
    <property type="match status" value="1"/>
</dbReference>
<dbReference type="GO" id="GO:0008270">
    <property type="term" value="F:zinc ion binding"/>
    <property type="evidence" value="ECO:0007669"/>
    <property type="project" value="UniProtKB-KW"/>
</dbReference>
<dbReference type="GO" id="GO:0000981">
    <property type="term" value="F:DNA-binding transcription factor activity, RNA polymerase II-specific"/>
    <property type="evidence" value="ECO:0007669"/>
    <property type="project" value="TreeGrafter"/>
</dbReference>
<dbReference type="Gene3D" id="3.30.160.60">
    <property type="entry name" value="Classic Zinc Finger"/>
    <property type="match status" value="1"/>
</dbReference>
<proteinExistence type="predicted"/>
<keyword evidence="3" id="KW-0677">Repeat</keyword>
<dbReference type="InterPro" id="IPR036236">
    <property type="entry name" value="Znf_C2H2_sf"/>
</dbReference>
<protein>
    <recommendedName>
        <fullName evidence="8">C2H2-type domain-containing protein</fullName>
    </recommendedName>
</protein>
<dbReference type="InParanoid" id="D2HBK5"/>
<keyword evidence="2" id="KW-0479">Metal-binding</keyword>
<keyword evidence="6" id="KW-0539">Nucleus</keyword>
<evidence type="ECO:0000256" key="3">
    <source>
        <dbReference type="ARBA" id="ARBA00022737"/>
    </source>
</evidence>
<dbReference type="PROSITE" id="PS50157">
    <property type="entry name" value="ZINC_FINGER_C2H2_2"/>
    <property type="match status" value="1"/>
</dbReference>
<dbReference type="SUPFAM" id="SSF57667">
    <property type="entry name" value="beta-beta-alpha zinc fingers"/>
    <property type="match status" value="1"/>
</dbReference>
<reference evidence="9" key="1">
    <citation type="journal article" date="2010" name="Nature">
        <title>The sequence and de novo assembly of the giant panda genome.</title>
        <authorList>
            <person name="Li R."/>
            <person name="Fan W."/>
            <person name="Tian G."/>
            <person name="Zhu H."/>
            <person name="He L."/>
            <person name="Cai J."/>
            <person name="Huang Q."/>
            <person name="Cai Q."/>
            <person name="Li B."/>
            <person name="Bai Y."/>
            <person name="Zhang Z."/>
            <person name="Zhang Y."/>
            <person name="Wang W."/>
            <person name="Li J."/>
            <person name="Wei F."/>
            <person name="Li H."/>
            <person name="Jian M."/>
            <person name="Li J."/>
            <person name="Zhang Z."/>
            <person name="Nielsen R."/>
            <person name="Li D."/>
            <person name="Gu W."/>
            <person name="Yang Z."/>
            <person name="Xuan Z."/>
            <person name="Ryder O.A."/>
            <person name="Leung F.C."/>
            <person name="Zhou Y."/>
            <person name="Cao J."/>
            <person name="Sun X."/>
            <person name="Fu Y."/>
            <person name="Fang X."/>
            <person name="Guo X."/>
            <person name="Wang B."/>
            <person name="Hou R."/>
            <person name="Shen F."/>
            <person name="Mu B."/>
            <person name="Ni P."/>
            <person name="Lin R."/>
            <person name="Qian W."/>
            <person name="Wang G."/>
            <person name="Yu C."/>
            <person name="Nie W."/>
            <person name="Wang J."/>
            <person name="Wu Z."/>
            <person name="Liang H."/>
            <person name="Min J."/>
            <person name="Wu Q."/>
            <person name="Cheng S."/>
            <person name="Ruan J."/>
            <person name="Wang M."/>
            <person name="Shi Z."/>
            <person name="Wen M."/>
            <person name="Liu B."/>
            <person name="Ren X."/>
            <person name="Zheng H."/>
            <person name="Dong D."/>
            <person name="Cook K."/>
            <person name="Shan G."/>
            <person name="Zhang H."/>
            <person name="Kosiol C."/>
            <person name="Xie X."/>
            <person name="Lu Z."/>
            <person name="Zheng H."/>
            <person name="Li Y."/>
            <person name="Steiner C.C."/>
            <person name="Lam T.T."/>
            <person name="Lin S."/>
            <person name="Zhang Q."/>
            <person name="Li G."/>
            <person name="Tian J."/>
            <person name="Gong T."/>
            <person name="Liu H."/>
            <person name="Zhang D."/>
            <person name="Fang L."/>
            <person name="Ye C."/>
            <person name="Zhang J."/>
            <person name="Hu W."/>
            <person name="Xu A."/>
            <person name="Ren Y."/>
            <person name="Zhang G."/>
            <person name="Bruford M.W."/>
            <person name="Li Q."/>
            <person name="Ma L."/>
            <person name="Guo Y."/>
            <person name="An N."/>
            <person name="Hu Y."/>
            <person name="Zheng Y."/>
            <person name="Shi Y."/>
            <person name="Li Z."/>
            <person name="Liu Q."/>
            <person name="Chen Y."/>
            <person name="Zhao J."/>
            <person name="Qu N."/>
            <person name="Zhao S."/>
            <person name="Tian F."/>
            <person name="Wang X."/>
            <person name="Wang H."/>
            <person name="Xu L."/>
            <person name="Liu X."/>
            <person name="Vinar T."/>
            <person name="Wang Y."/>
            <person name="Lam T.W."/>
            <person name="Yiu S.M."/>
            <person name="Liu S."/>
            <person name="Zhang H."/>
            <person name="Li D."/>
            <person name="Huang Y."/>
            <person name="Wang X."/>
            <person name="Yang G."/>
            <person name="Jiang Z."/>
            <person name="Wang J."/>
            <person name="Qin N."/>
            <person name="Li L."/>
            <person name="Li J."/>
            <person name="Bolund L."/>
            <person name="Kristiansen K."/>
            <person name="Wong G.K."/>
            <person name="Olson M."/>
            <person name="Zhang X."/>
            <person name="Li S."/>
            <person name="Yang H."/>
            <person name="Wang J."/>
            <person name="Wang J."/>
        </authorList>
    </citation>
    <scope>NUCLEOTIDE SEQUENCE [LARGE SCALE GENOMIC DNA]</scope>
</reference>
<evidence type="ECO:0000259" key="8">
    <source>
        <dbReference type="PROSITE" id="PS50157"/>
    </source>
</evidence>
<evidence type="ECO:0000256" key="5">
    <source>
        <dbReference type="ARBA" id="ARBA00022833"/>
    </source>
</evidence>
<name>D2HBK5_AILME</name>
<feature type="domain" description="C2H2-type" evidence="8">
    <location>
        <begin position="452"/>
        <end position="479"/>
    </location>
</feature>
<dbReference type="GO" id="GO:0000978">
    <property type="term" value="F:RNA polymerase II cis-regulatory region sequence-specific DNA binding"/>
    <property type="evidence" value="ECO:0007669"/>
    <property type="project" value="TreeGrafter"/>
</dbReference>
<evidence type="ECO:0000313" key="9">
    <source>
        <dbReference type="EMBL" id="EFB29782.1"/>
    </source>
</evidence>
<organism evidence="9">
    <name type="scientific">Ailuropoda melanoleuca</name>
    <name type="common">Giant panda</name>
    <dbReference type="NCBI Taxonomy" id="9646"/>
    <lineage>
        <taxon>Eukaryota</taxon>
        <taxon>Metazoa</taxon>
        <taxon>Chordata</taxon>
        <taxon>Craniata</taxon>
        <taxon>Vertebrata</taxon>
        <taxon>Euteleostomi</taxon>
        <taxon>Mammalia</taxon>
        <taxon>Eutheria</taxon>
        <taxon>Laurasiatheria</taxon>
        <taxon>Carnivora</taxon>
        <taxon>Caniformia</taxon>
        <taxon>Ursidae</taxon>
        <taxon>Ailuropoda</taxon>
    </lineage>
</organism>
<sequence length="610" mass="66825">MASVQVAKSTDPKSLTGGHLILLCYYTCYYDMQDKPLLRKANSCQKGTLGYTEETEKLSGFLLPVILLWEHVRAENSVPLSQDPQPSCQVLSMLLERKGIRQLHISYILTFEALSSSKQQPLRPHHKLNMIIQGNPVDDSKSVTECDLKSIRVKDILDPVTEISGEIITTSQQDDEIMVSQTFTQGSDGPFSTPADCDHGSHYPRRKWLLGGYFICSGAGTLCHTRGDGRESVVCCGDCTEPGLRLGRVAAWCHPPRGPGWGPRSSGPRRCLPAAVGQQALMAAAAPLDLAQGSATFEDVAMTFPWKSWPKRLSPNVPVPGDEDAELDDLLSLVGLSCVGILEAGKGHLSLYFPQLFTPVPIIGWPQSEILIPDFHKKEAGWPRDQGVLGAPTTGALGDKLFSKKKVPREATTIPRVQPTCQTCPTHFIIPASQALARKEKLANMEDPEKPSESNECGAASIHGSHLLWHQHIHTGEKPCGWQDRSPIQHDTVHTGEKPYKCIKQGLLYAQLSSYLGVEVELKQNITNNQVELIINSEKKHREEILLFDLECLCAVAVAALVADHLGGGESKAVSLLSRGSLPRRTLSRASWGLAALRSIEGQEEVLSWL</sequence>
<dbReference type="PANTHER" id="PTHR23226">
    <property type="entry name" value="ZINC FINGER AND SCAN DOMAIN-CONTAINING"/>
    <property type="match status" value="1"/>
</dbReference>
<evidence type="ECO:0000256" key="4">
    <source>
        <dbReference type="ARBA" id="ARBA00022771"/>
    </source>
</evidence>
<accession>D2HBK5</accession>
<keyword evidence="5" id="KW-0862">Zinc</keyword>
<evidence type="ECO:0000256" key="6">
    <source>
        <dbReference type="ARBA" id="ARBA00023242"/>
    </source>
</evidence>
<dbReference type="AlphaFoldDB" id="D2HBK5"/>
<dbReference type="EMBL" id="GL192661">
    <property type="protein sequence ID" value="EFB29782.1"/>
    <property type="molecule type" value="Genomic_DNA"/>
</dbReference>
<evidence type="ECO:0000256" key="7">
    <source>
        <dbReference type="PROSITE-ProRule" id="PRU00042"/>
    </source>
</evidence>
<comment type="subcellular location">
    <subcellularLocation>
        <location evidence="1">Nucleus</location>
    </subcellularLocation>
</comment>
<dbReference type="GO" id="GO:0005634">
    <property type="term" value="C:nucleus"/>
    <property type="evidence" value="ECO:0007669"/>
    <property type="project" value="UniProtKB-SubCell"/>
</dbReference>
<evidence type="ECO:0000256" key="2">
    <source>
        <dbReference type="ARBA" id="ARBA00022723"/>
    </source>
</evidence>